<gene>
    <name evidence="2" type="ORF">STAS_00840</name>
</gene>
<dbReference type="Proteomes" id="UP000325081">
    <property type="component" value="Unassembled WGS sequence"/>
</dbReference>
<proteinExistence type="predicted"/>
<protein>
    <submittedName>
        <fullName evidence="2">Activator of 90 kDa heat shock protein</fullName>
    </submittedName>
</protein>
<name>A0A5A7NXP1_STRAF</name>
<feature type="compositionally biased region" description="Basic and acidic residues" evidence="1">
    <location>
        <begin position="76"/>
        <end position="89"/>
    </location>
</feature>
<accession>A0A5A7NXP1</accession>
<sequence length="263" mass="29992">MGDVELPAMLSIPRRRPQRDAEHSSRSTIPRCRPLHNAEHPPMPTSTRRRARLNADHSSMLTMSTMSSRQCADPPSADHPDYQPRRGDEVSTPSYTRDADHVELVTMPSTWRRGAEPPAPTWRAKMRAWRCRTEPILHYVTTDPPSPQATHLEDTNKGTPRQRYRQPPTRNFSKKRKVAFRDDEQRTLTILRQFAGNKDTEASGSYFLSTFPDGETVQWPTKELRASETMYHLSQAMASVALILNEAMEGDSDEVEKLKGKVN</sequence>
<evidence type="ECO:0000313" key="2">
    <source>
        <dbReference type="EMBL" id="GER25269.1"/>
    </source>
</evidence>
<feature type="compositionally biased region" description="Low complexity" evidence="1">
    <location>
        <begin position="58"/>
        <end position="68"/>
    </location>
</feature>
<evidence type="ECO:0000256" key="1">
    <source>
        <dbReference type="SAM" id="MobiDB-lite"/>
    </source>
</evidence>
<feature type="compositionally biased region" description="Low complexity" evidence="1">
    <location>
        <begin position="159"/>
        <end position="170"/>
    </location>
</feature>
<feature type="region of interest" description="Disordered" evidence="1">
    <location>
        <begin position="1"/>
        <end position="100"/>
    </location>
</feature>
<feature type="region of interest" description="Disordered" evidence="1">
    <location>
        <begin position="139"/>
        <end position="179"/>
    </location>
</feature>
<dbReference type="EMBL" id="BKCP01000002">
    <property type="protein sequence ID" value="GER25269.1"/>
    <property type="molecule type" value="Genomic_DNA"/>
</dbReference>
<keyword evidence="3" id="KW-1185">Reference proteome</keyword>
<reference evidence="3" key="1">
    <citation type="journal article" date="2019" name="Curr. Biol.">
        <title>Genome Sequence of Striga asiatica Provides Insight into the Evolution of Plant Parasitism.</title>
        <authorList>
            <person name="Yoshida S."/>
            <person name="Kim S."/>
            <person name="Wafula E.K."/>
            <person name="Tanskanen J."/>
            <person name="Kim Y.M."/>
            <person name="Honaas L."/>
            <person name="Yang Z."/>
            <person name="Spallek T."/>
            <person name="Conn C.E."/>
            <person name="Ichihashi Y."/>
            <person name="Cheong K."/>
            <person name="Cui S."/>
            <person name="Der J.P."/>
            <person name="Gundlach H."/>
            <person name="Jiao Y."/>
            <person name="Hori C."/>
            <person name="Ishida J.K."/>
            <person name="Kasahara H."/>
            <person name="Kiba T."/>
            <person name="Kim M.S."/>
            <person name="Koo N."/>
            <person name="Laohavisit A."/>
            <person name="Lee Y.H."/>
            <person name="Lumba S."/>
            <person name="McCourt P."/>
            <person name="Mortimer J.C."/>
            <person name="Mutuku J.M."/>
            <person name="Nomura T."/>
            <person name="Sasaki-Sekimoto Y."/>
            <person name="Seto Y."/>
            <person name="Wang Y."/>
            <person name="Wakatake T."/>
            <person name="Sakakibara H."/>
            <person name="Demura T."/>
            <person name="Yamaguchi S."/>
            <person name="Yoneyama K."/>
            <person name="Manabe R.I."/>
            <person name="Nelson D.C."/>
            <person name="Schulman A.H."/>
            <person name="Timko M.P."/>
            <person name="dePamphilis C.W."/>
            <person name="Choi D."/>
            <person name="Shirasu K."/>
        </authorList>
    </citation>
    <scope>NUCLEOTIDE SEQUENCE [LARGE SCALE GENOMIC DNA]</scope>
    <source>
        <strain evidence="3">cv. UVA1</strain>
    </source>
</reference>
<dbReference type="AlphaFoldDB" id="A0A5A7NXP1"/>
<organism evidence="2 3">
    <name type="scientific">Striga asiatica</name>
    <name type="common">Asiatic witchweed</name>
    <name type="synonym">Buchnera asiatica</name>
    <dbReference type="NCBI Taxonomy" id="4170"/>
    <lineage>
        <taxon>Eukaryota</taxon>
        <taxon>Viridiplantae</taxon>
        <taxon>Streptophyta</taxon>
        <taxon>Embryophyta</taxon>
        <taxon>Tracheophyta</taxon>
        <taxon>Spermatophyta</taxon>
        <taxon>Magnoliopsida</taxon>
        <taxon>eudicotyledons</taxon>
        <taxon>Gunneridae</taxon>
        <taxon>Pentapetalae</taxon>
        <taxon>asterids</taxon>
        <taxon>lamiids</taxon>
        <taxon>Lamiales</taxon>
        <taxon>Orobanchaceae</taxon>
        <taxon>Buchnereae</taxon>
        <taxon>Striga</taxon>
    </lineage>
</organism>
<keyword evidence="2" id="KW-0346">Stress response</keyword>
<comment type="caution">
    <text evidence="2">The sequence shown here is derived from an EMBL/GenBank/DDBJ whole genome shotgun (WGS) entry which is preliminary data.</text>
</comment>
<evidence type="ECO:0000313" key="3">
    <source>
        <dbReference type="Proteomes" id="UP000325081"/>
    </source>
</evidence>